<dbReference type="EMBL" id="HBFQ01033382">
    <property type="protein sequence ID" value="CAD8849156.1"/>
    <property type="molecule type" value="Transcribed_RNA"/>
</dbReference>
<accession>A0A7S1ACR7</accession>
<protein>
    <recommendedName>
        <fullName evidence="3">CS domain-containing protein</fullName>
    </recommendedName>
</protein>
<dbReference type="GO" id="GO:0051131">
    <property type="term" value="P:chaperone-mediated protein complex assembly"/>
    <property type="evidence" value="ECO:0007669"/>
    <property type="project" value="TreeGrafter"/>
</dbReference>
<dbReference type="GO" id="GO:0051879">
    <property type="term" value="F:Hsp90 protein binding"/>
    <property type="evidence" value="ECO:0007669"/>
    <property type="project" value="InterPro"/>
</dbReference>
<evidence type="ECO:0000256" key="2">
    <source>
        <dbReference type="SAM" id="SignalP"/>
    </source>
</evidence>
<feature type="signal peptide" evidence="2">
    <location>
        <begin position="1"/>
        <end position="23"/>
    </location>
</feature>
<evidence type="ECO:0000256" key="1">
    <source>
        <dbReference type="ARBA" id="ARBA00025733"/>
    </source>
</evidence>
<proteinExistence type="inferred from homology"/>
<evidence type="ECO:0000259" key="3">
    <source>
        <dbReference type="PROSITE" id="PS51203"/>
    </source>
</evidence>
<dbReference type="GO" id="GO:0005634">
    <property type="term" value="C:nucleus"/>
    <property type="evidence" value="ECO:0007669"/>
    <property type="project" value="TreeGrafter"/>
</dbReference>
<dbReference type="SUPFAM" id="SSF49764">
    <property type="entry name" value="HSP20-like chaperones"/>
    <property type="match status" value="1"/>
</dbReference>
<feature type="domain" description="CS" evidence="3">
    <location>
        <begin position="24"/>
        <end position="111"/>
    </location>
</feature>
<feature type="chain" id="PRO_5030607856" description="CS domain-containing protein" evidence="2">
    <location>
        <begin position="24"/>
        <end position="201"/>
    </location>
</feature>
<dbReference type="AlphaFoldDB" id="A0A7S1ACR7"/>
<dbReference type="GO" id="GO:0051087">
    <property type="term" value="F:protein-folding chaperone binding"/>
    <property type="evidence" value="ECO:0007669"/>
    <property type="project" value="TreeGrafter"/>
</dbReference>
<sequence>MKLRFQDKLFASVCLLLINVSSSIKSPIVKWGQKSGALTLTLPLLDVVSPDITLEEKSVHFRGFSKGEEYKTRLKLLRPINVSASTYGVHETYVVFDLVKKKREPCWKRLLRSKKNFVWLKKDHDQWDYKDCQNIKWQWRETYFTAKLQGREVNVEDASPVGERHDEVQLESKRIVWQNTVEEYRSRAVPRPRRTSGSEEL</sequence>
<dbReference type="InterPro" id="IPR008978">
    <property type="entry name" value="HSP20-like_chaperone"/>
</dbReference>
<name>A0A7S1ACR7_NOCSC</name>
<dbReference type="InterPro" id="IPR045250">
    <property type="entry name" value="p23-like"/>
</dbReference>
<dbReference type="InterPro" id="IPR007052">
    <property type="entry name" value="CS_dom"/>
</dbReference>
<dbReference type="GO" id="GO:0006457">
    <property type="term" value="P:protein folding"/>
    <property type="evidence" value="ECO:0007669"/>
    <property type="project" value="TreeGrafter"/>
</dbReference>
<dbReference type="GO" id="GO:0005829">
    <property type="term" value="C:cytosol"/>
    <property type="evidence" value="ECO:0007669"/>
    <property type="project" value="TreeGrafter"/>
</dbReference>
<organism evidence="4">
    <name type="scientific">Noctiluca scintillans</name>
    <name type="common">Sea sparkle</name>
    <name type="synonym">Red tide dinoflagellate</name>
    <dbReference type="NCBI Taxonomy" id="2966"/>
    <lineage>
        <taxon>Eukaryota</taxon>
        <taxon>Sar</taxon>
        <taxon>Alveolata</taxon>
        <taxon>Dinophyceae</taxon>
        <taxon>Noctilucales</taxon>
        <taxon>Noctilucaceae</taxon>
        <taxon>Noctiluca</taxon>
    </lineage>
</organism>
<dbReference type="Gene3D" id="2.60.40.790">
    <property type="match status" value="1"/>
</dbReference>
<comment type="similarity">
    <text evidence="1">Belongs to the p23/wos2 family.</text>
</comment>
<reference evidence="4" key="1">
    <citation type="submission" date="2021-01" db="EMBL/GenBank/DDBJ databases">
        <authorList>
            <person name="Corre E."/>
            <person name="Pelletier E."/>
            <person name="Niang G."/>
            <person name="Scheremetjew M."/>
            <person name="Finn R."/>
            <person name="Kale V."/>
            <person name="Holt S."/>
            <person name="Cochrane G."/>
            <person name="Meng A."/>
            <person name="Brown T."/>
            <person name="Cohen L."/>
        </authorList>
    </citation>
    <scope>NUCLEOTIDE SEQUENCE</scope>
</reference>
<keyword evidence="2" id="KW-0732">Signal</keyword>
<evidence type="ECO:0000313" key="4">
    <source>
        <dbReference type="EMBL" id="CAD8849156.1"/>
    </source>
</evidence>
<dbReference type="PANTHER" id="PTHR22932:SF1">
    <property type="entry name" value="CO-CHAPERONE PROTEIN DAF-41"/>
    <property type="match status" value="1"/>
</dbReference>
<gene>
    <name evidence="4" type="ORF">NSCI0253_LOCUS23506</name>
</gene>
<dbReference type="PROSITE" id="PS51203">
    <property type="entry name" value="CS"/>
    <property type="match status" value="1"/>
</dbReference>
<dbReference type="PANTHER" id="PTHR22932">
    <property type="entry name" value="TELOMERASE-BINDING PROTEIN P23 HSP90 CO-CHAPERONE"/>
    <property type="match status" value="1"/>
</dbReference>